<protein>
    <recommendedName>
        <fullName evidence="4">Transmembrane protein</fullName>
    </recommendedName>
</protein>
<feature type="transmembrane region" description="Helical" evidence="1">
    <location>
        <begin position="130"/>
        <end position="156"/>
    </location>
</feature>
<dbReference type="AlphaFoldDB" id="A0A396GV86"/>
<comment type="caution">
    <text evidence="3">The sequence shown here is derived from an EMBL/GenBank/DDBJ whole genome shotgun (WGS) entry which is preliminary data.</text>
</comment>
<name>A0A396GV86_MEDTR</name>
<evidence type="ECO:0000313" key="3">
    <source>
        <dbReference type="EMBL" id="RHN44950.1"/>
    </source>
</evidence>
<evidence type="ECO:0000313" key="2">
    <source>
        <dbReference type="EMBL" id="RHN44946.1"/>
    </source>
</evidence>
<gene>
    <name evidence="2" type="ORF">MtrunA17_Chr7g0224931</name>
    <name evidence="3" type="ORF">MtrunA17_Chr7g0224971</name>
</gene>
<proteinExistence type="predicted"/>
<feature type="transmembrane region" description="Helical" evidence="1">
    <location>
        <begin position="98"/>
        <end position="124"/>
    </location>
</feature>
<organism evidence="3">
    <name type="scientific">Medicago truncatula</name>
    <name type="common">Barrel medic</name>
    <name type="synonym">Medicago tribuloides</name>
    <dbReference type="NCBI Taxonomy" id="3880"/>
    <lineage>
        <taxon>Eukaryota</taxon>
        <taxon>Viridiplantae</taxon>
        <taxon>Streptophyta</taxon>
        <taxon>Embryophyta</taxon>
        <taxon>Tracheophyta</taxon>
        <taxon>Spermatophyta</taxon>
        <taxon>Magnoliopsida</taxon>
        <taxon>eudicotyledons</taxon>
        <taxon>Gunneridae</taxon>
        <taxon>Pentapetalae</taxon>
        <taxon>rosids</taxon>
        <taxon>fabids</taxon>
        <taxon>Fabales</taxon>
        <taxon>Fabaceae</taxon>
        <taxon>Papilionoideae</taxon>
        <taxon>50 kb inversion clade</taxon>
        <taxon>NPAAA clade</taxon>
        <taxon>Hologalegina</taxon>
        <taxon>IRL clade</taxon>
        <taxon>Trifolieae</taxon>
        <taxon>Medicago</taxon>
    </lineage>
</organism>
<dbReference type="PANTHER" id="PTHR34781:SF10">
    <property type="entry name" value="PROTEIN, PUTATIVE-RELATED"/>
    <property type="match status" value="1"/>
</dbReference>
<keyword evidence="1" id="KW-1133">Transmembrane helix</keyword>
<dbReference type="Gramene" id="rna39137">
    <property type="protein sequence ID" value="RHN44950.1"/>
    <property type="gene ID" value="gene39137"/>
</dbReference>
<dbReference type="PANTHER" id="PTHR34781">
    <property type="entry name" value="TRANSMEMBRANE PROTEIN"/>
    <property type="match status" value="1"/>
</dbReference>
<keyword evidence="1" id="KW-0812">Transmembrane</keyword>
<dbReference type="Proteomes" id="UP000265566">
    <property type="component" value="Chromosome 7"/>
</dbReference>
<evidence type="ECO:0000256" key="1">
    <source>
        <dbReference type="SAM" id="Phobius"/>
    </source>
</evidence>
<dbReference type="EMBL" id="PSQE01000007">
    <property type="protein sequence ID" value="RHN44946.1"/>
    <property type="molecule type" value="Genomic_DNA"/>
</dbReference>
<evidence type="ECO:0008006" key="4">
    <source>
        <dbReference type="Google" id="ProtNLM"/>
    </source>
</evidence>
<dbReference type="Gramene" id="rna39133">
    <property type="protein sequence ID" value="RHN44946.1"/>
    <property type="gene ID" value="gene39133"/>
</dbReference>
<keyword evidence="1" id="KW-0472">Membrane</keyword>
<accession>A0A396GV86</accession>
<reference evidence="3" key="1">
    <citation type="journal article" date="2018" name="Nat. Plants">
        <title>Whole-genome landscape of Medicago truncatula symbiotic genes.</title>
        <authorList>
            <person name="Pecrix Y."/>
            <person name="Gamas P."/>
            <person name="Carrere S."/>
        </authorList>
    </citation>
    <scope>NUCLEOTIDE SEQUENCE</scope>
    <source>
        <tissue evidence="3">Leaves</tissue>
    </source>
</reference>
<dbReference type="OrthoDB" id="1936751at2759"/>
<dbReference type="EMBL" id="PSQE01000007">
    <property type="protein sequence ID" value="RHN44950.1"/>
    <property type="molecule type" value="Genomic_DNA"/>
</dbReference>
<sequence>MTIFIPFKFHFSSFISKDRIMIHQNEDDQQSKVLYELCSMIIHTLKFPLPSPRYSTQHPYSSTSIASSSSSSSSKRQPWWTTTLSTSPKDSPAAFASLFFGICVALMLFGSVTFLIGLLLLPWITLLVLVFYVAAFVSNLSLLGRFIVGSFGVALAQACSR</sequence>